<dbReference type="EMBL" id="KB207030">
    <property type="protein sequence ID" value="ELP85844.1"/>
    <property type="molecule type" value="Genomic_DNA"/>
</dbReference>
<dbReference type="Proteomes" id="UP000014680">
    <property type="component" value="Unassembled WGS sequence"/>
</dbReference>
<keyword evidence="1" id="KW-0344">Guanine-nucleotide releasing factor</keyword>
<name>A0A0A1U2S0_ENTIV</name>
<evidence type="ECO:0000256" key="3">
    <source>
        <dbReference type="SAM" id="MobiDB-lite"/>
    </source>
</evidence>
<evidence type="ECO:0000313" key="6">
    <source>
        <dbReference type="Proteomes" id="UP000014680"/>
    </source>
</evidence>
<accession>A0A0A1U2S0</accession>
<dbReference type="RefSeq" id="XP_004185190.1">
    <property type="nucleotide sequence ID" value="XM_004185142.1"/>
</dbReference>
<evidence type="ECO:0000313" key="5">
    <source>
        <dbReference type="EMBL" id="ELP85844.1"/>
    </source>
</evidence>
<dbReference type="InterPro" id="IPR043161">
    <property type="entry name" value="DOCK_C_lobe_A"/>
</dbReference>
<proteinExistence type="inferred from homology"/>
<feature type="domain" description="DOCKER" evidence="4">
    <location>
        <begin position="574"/>
        <end position="969"/>
    </location>
</feature>
<evidence type="ECO:0000256" key="2">
    <source>
        <dbReference type="PROSITE-ProRule" id="PRU00984"/>
    </source>
</evidence>
<gene>
    <name evidence="5" type="ORF">EIN_282250</name>
</gene>
<dbReference type="InterPro" id="IPR026791">
    <property type="entry name" value="DOCK"/>
</dbReference>
<feature type="non-terminal residue" evidence="5">
    <location>
        <position position="1"/>
    </location>
</feature>
<sequence length="975" mass="112459">FMNVYLECIREAKAQDAKENLIKENVKKYNEIVNMIFEWVVAKLKIRNLFADGISDVDLLEKKEMLTGNLSTYTVEGNTLVNKAVAIKEQLRLITEQDEADMLICVETSELKQLVQNVLMMIETQLQGIVEIVDTRNNFQERKQEIDKIISENEKLVCQRHASIMSEFCAGPVSAEYFTRRFTELQILNEQSIELCRKRGEKSGEVIAAIPPWETFYNFWERVISISQTVVNHLKNCVLKKQSFEENFEKAKKWHEAECQYAKNVLRAEEFVTSEKTTLMLELPSSHEFYNILLRITGDLLHDSTNVSELGKNLLATSKDLKNAVLEVKSNIAGNRNSVDKTVKNANDFAFGFIQNCTPYADEKMEEGMLSGDAEFIDKLSKFYDETKKKSGIEENREIERKKYSSAFNEYVTCAKDILSAERVNFVSLKTSRNDFGIMQECISKETEWVNKYVDYGEMKESVSDLQKRITDKGLTKKDEKSDKSVEKQGEKSDKVESKDESEFLDSNNKFRREALLDVSPMQQREFHREFITMIQSVNDLSLKLSLLLSSEKKTRDTHVEVEDIQERVYSLAIEAIRSPQLHFTWMCELSQKLKKTKLMIEHGLCEVAIVYYLFKSLYGDNVAGDYEKLLFKIAPDFLVYEPSKISTGVASAFTDEKMVNHGKYAIEAFKEGGAYSHAECVCEFLLAHFMNMNDLSQIITTHQQIEELYTSLNESGKKLEMHFYNVIVSNDVEMNSNSTEKSVEYIYASKLVSPDFLKYIEPLSRRSARIQVREVFPVINGKVVRQPQSVLTPTDEFMLESDIIGETIEDTTATTVEYKTHRKLPSLLSRTKVMNQNRKVLTPCEKTIVDLKKLYEALDSVFSVENTIEREVEFETVIPILRFILKPTQYTGLLTVTQVFFAKEMKMNERGTLKELYEVVCNMSVLCKKVLDKFESNHSKEVAVARKDYFNFAMFIKSIEDEVLAFFEMPNEEA</sequence>
<feature type="region of interest" description="Disordered" evidence="3">
    <location>
        <begin position="474"/>
        <end position="501"/>
    </location>
</feature>
<dbReference type="InterPro" id="IPR046769">
    <property type="entry name" value="DOCKER_Lobe_A"/>
</dbReference>
<dbReference type="GeneID" id="14884746"/>
<protein>
    <recommendedName>
        <fullName evidence="4">DOCKER domain-containing protein</fullName>
    </recommendedName>
</protein>
<dbReference type="KEGG" id="eiv:EIN_282250"/>
<dbReference type="GO" id="GO:0005085">
    <property type="term" value="F:guanyl-nucleotide exchange factor activity"/>
    <property type="evidence" value="ECO:0007669"/>
    <property type="project" value="UniProtKB-KW"/>
</dbReference>
<evidence type="ECO:0000259" key="4">
    <source>
        <dbReference type="PROSITE" id="PS51651"/>
    </source>
</evidence>
<dbReference type="PANTHER" id="PTHR23317:SF76">
    <property type="entry name" value="LD20667P"/>
    <property type="match status" value="1"/>
</dbReference>
<dbReference type="Pfam" id="PF06920">
    <property type="entry name" value="DHR-2_Lobe_A"/>
    <property type="match status" value="1"/>
</dbReference>
<dbReference type="InterPro" id="IPR027357">
    <property type="entry name" value="DOCKER_dom"/>
</dbReference>
<keyword evidence="6" id="KW-1185">Reference proteome</keyword>
<dbReference type="PROSITE" id="PS51651">
    <property type="entry name" value="DOCKER"/>
    <property type="match status" value="1"/>
</dbReference>
<evidence type="ECO:0000256" key="1">
    <source>
        <dbReference type="ARBA" id="ARBA00022658"/>
    </source>
</evidence>
<comment type="similarity">
    <text evidence="2">Belongs to the DOCK family.</text>
</comment>
<dbReference type="GO" id="GO:0007264">
    <property type="term" value="P:small GTPase-mediated signal transduction"/>
    <property type="evidence" value="ECO:0007669"/>
    <property type="project" value="InterPro"/>
</dbReference>
<dbReference type="Gene3D" id="1.25.40.410">
    <property type="match status" value="1"/>
</dbReference>
<organism evidence="5 6">
    <name type="scientific">Entamoeba invadens IP1</name>
    <dbReference type="NCBI Taxonomy" id="370355"/>
    <lineage>
        <taxon>Eukaryota</taxon>
        <taxon>Amoebozoa</taxon>
        <taxon>Evosea</taxon>
        <taxon>Archamoebae</taxon>
        <taxon>Mastigamoebida</taxon>
        <taxon>Entamoebidae</taxon>
        <taxon>Entamoeba</taxon>
    </lineage>
</organism>
<dbReference type="AlphaFoldDB" id="A0A0A1U2S0"/>
<dbReference type="VEuPathDB" id="AmoebaDB:EIN_282250"/>
<reference evidence="5 6" key="1">
    <citation type="submission" date="2012-10" db="EMBL/GenBank/DDBJ databases">
        <authorList>
            <person name="Zafar N."/>
            <person name="Inman J."/>
            <person name="Hall N."/>
            <person name="Lorenzi H."/>
            <person name="Caler E."/>
        </authorList>
    </citation>
    <scope>NUCLEOTIDE SEQUENCE [LARGE SCALE GENOMIC DNA]</scope>
    <source>
        <strain evidence="5 6">IP1</strain>
    </source>
</reference>
<dbReference type="OMA" id="VYLECIR"/>
<dbReference type="PANTHER" id="PTHR23317">
    <property type="entry name" value="DEDICATOR OF CYTOKINESIS DOCK"/>
    <property type="match status" value="1"/>
</dbReference>